<comment type="caution">
    <text evidence="1">The sequence shown here is derived from an EMBL/GenBank/DDBJ whole genome shotgun (WGS) entry which is preliminary data.</text>
</comment>
<sequence length="69" mass="7864">MLTRGEKSPAENLSDAQAITPPPNLLQPLLRFRCLDFPSFLRAEKLKARAFPVSWCGETLPDPFWNCNF</sequence>
<gene>
    <name evidence="1" type="ORF">MLD38_005746</name>
</gene>
<evidence type="ECO:0000313" key="1">
    <source>
        <dbReference type="EMBL" id="KAI4379450.1"/>
    </source>
</evidence>
<keyword evidence="2" id="KW-1185">Reference proteome</keyword>
<evidence type="ECO:0000313" key="2">
    <source>
        <dbReference type="Proteomes" id="UP001057402"/>
    </source>
</evidence>
<accession>A0ACB9RKM4</accession>
<proteinExistence type="predicted"/>
<reference evidence="2" key="1">
    <citation type="journal article" date="2023" name="Front. Plant Sci.">
        <title>Chromosomal-level genome assembly of Melastoma candidum provides insights into trichome evolution.</title>
        <authorList>
            <person name="Zhong Y."/>
            <person name="Wu W."/>
            <person name="Sun C."/>
            <person name="Zou P."/>
            <person name="Liu Y."/>
            <person name="Dai S."/>
            <person name="Zhou R."/>
        </authorList>
    </citation>
    <scope>NUCLEOTIDE SEQUENCE [LARGE SCALE GENOMIC DNA]</scope>
</reference>
<dbReference type="Proteomes" id="UP001057402">
    <property type="component" value="Chromosome 3"/>
</dbReference>
<dbReference type="EMBL" id="CM042882">
    <property type="protein sequence ID" value="KAI4379450.1"/>
    <property type="molecule type" value="Genomic_DNA"/>
</dbReference>
<organism evidence="1 2">
    <name type="scientific">Melastoma candidum</name>
    <dbReference type="NCBI Taxonomy" id="119954"/>
    <lineage>
        <taxon>Eukaryota</taxon>
        <taxon>Viridiplantae</taxon>
        <taxon>Streptophyta</taxon>
        <taxon>Embryophyta</taxon>
        <taxon>Tracheophyta</taxon>
        <taxon>Spermatophyta</taxon>
        <taxon>Magnoliopsida</taxon>
        <taxon>eudicotyledons</taxon>
        <taxon>Gunneridae</taxon>
        <taxon>Pentapetalae</taxon>
        <taxon>rosids</taxon>
        <taxon>malvids</taxon>
        <taxon>Myrtales</taxon>
        <taxon>Melastomataceae</taxon>
        <taxon>Melastomatoideae</taxon>
        <taxon>Melastomateae</taxon>
        <taxon>Melastoma</taxon>
    </lineage>
</organism>
<protein>
    <submittedName>
        <fullName evidence="1">Uncharacterized protein</fullName>
    </submittedName>
</protein>
<name>A0ACB9RKM4_9MYRT</name>